<dbReference type="CDD" id="cd03196">
    <property type="entry name" value="GST_C_5"/>
    <property type="match status" value="1"/>
</dbReference>
<dbReference type="InterPro" id="IPR036282">
    <property type="entry name" value="Glutathione-S-Trfase_C_sf"/>
</dbReference>
<evidence type="ECO:0000313" key="2">
    <source>
        <dbReference type="EMBL" id="WNO04165.1"/>
    </source>
</evidence>
<keyword evidence="3" id="KW-1185">Reference proteome</keyword>
<protein>
    <submittedName>
        <fullName evidence="2">Glutathione S-transferase</fullName>
    </submittedName>
</protein>
<dbReference type="PANTHER" id="PTHR43968">
    <property type="match status" value="1"/>
</dbReference>
<dbReference type="EMBL" id="CP132507">
    <property type="protein sequence ID" value="WNO04165.1"/>
    <property type="molecule type" value="Genomic_DNA"/>
</dbReference>
<dbReference type="InterPro" id="IPR004045">
    <property type="entry name" value="Glutathione_S-Trfase_N"/>
</dbReference>
<dbReference type="Gene3D" id="1.20.1050.10">
    <property type="match status" value="1"/>
</dbReference>
<proteinExistence type="predicted"/>
<dbReference type="RefSeq" id="WP_313867020.1">
    <property type="nucleotide sequence ID" value="NZ_CP132507.1"/>
</dbReference>
<gene>
    <name evidence="2" type="ORF">RAN89_14820</name>
</gene>
<dbReference type="Proteomes" id="UP001302257">
    <property type="component" value="Chromosome"/>
</dbReference>
<dbReference type="Gene3D" id="3.40.30.10">
    <property type="entry name" value="Glutaredoxin"/>
    <property type="match status" value="1"/>
</dbReference>
<dbReference type="SUPFAM" id="SSF52833">
    <property type="entry name" value="Thioredoxin-like"/>
    <property type="match status" value="1"/>
</dbReference>
<evidence type="ECO:0000313" key="3">
    <source>
        <dbReference type="Proteomes" id="UP001302257"/>
    </source>
</evidence>
<dbReference type="PROSITE" id="PS50404">
    <property type="entry name" value="GST_NTER"/>
    <property type="match status" value="1"/>
</dbReference>
<dbReference type="InterPro" id="IPR050983">
    <property type="entry name" value="GST_Omega/HSP26"/>
</dbReference>
<reference evidence="2 3" key="1">
    <citation type="submission" date="2023-08" db="EMBL/GenBank/DDBJ databases">
        <title>Rhodoferax potami sp. nov. and Rhodoferax mekongensis sp. nov., isolated from the Mekong River in Thailand.</title>
        <authorList>
            <person name="Kitikhun S."/>
            <person name="Charoenyingcharoen P."/>
            <person name="Siriarchawattana P."/>
            <person name="Likhitrattanapisal S."/>
            <person name="Nilsakha T."/>
            <person name="Chanpet A."/>
            <person name="Rattanawaree P."/>
            <person name="Ingsriswang S."/>
        </authorList>
    </citation>
    <scope>NUCLEOTIDE SEQUENCE [LARGE SCALE GENOMIC DNA]</scope>
    <source>
        <strain evidence="2 3">TBRC 17307</strain>
    </source>
</reference>
<accession>A0ABZ0AXF3</accession>
<evidence type="ECO:0000259" key="1">
    <source>
        <dbReference type="PROSITE" id="PS50404"/>
    </source>
</evidence>
<organism evidence="2 3">
    <name type="scientific">Rhodoferax mekongensis</name>
    <dbReference type="NCBI Taxonomy" id="3068341"/>
    <lineage>
        <taxon>Bacteria</taxon>
        <taxon>Pseudomonadati</taxon>
        <taxon>Pseudomonadota</taxon>
        <taxon>Betaproteobacteria</taxon>
        <taxon>Burkholderiales</taxon>
        <taxon>Comamonadaceae</taxon>
        <taxon>Rhodoferax</taxon>
    </lineage>
</organism>
<dbReference type="Pfam" id="PF13417">
    <property type="entry name" value="GST_N_3"/>
    <property type="match status" value="1"/>
</dbReference>
<dbReference type="PANTHER" id="PTHR43968:SF6">
    <property type="entry name" value="GLUTATHIONE S-TRANSFERASE OMEGA"/>
    <property type="match status" value="1"/>
</dbReference>
<dbReference type="Pfam" id="PF13410">
    <property type="entry name" value="GST_C_2"/>
    <property type="match status" value="1"/>
</dbReference>
<sequence length="216" mass="24631">MTEPILYSFRRCPYAMRARLALLASGTRVQLREVVLKDKPAALLAASPKGTVPVMVTANGEVIDQSLNIMLRVLREYDPLHWLPATDDALERSLHLIARCDGEFKQHLDRYKYPHRFHLFDGLENRAQGAMFLIAINEVLSVQDFLHGPHWGMADAAIAPFIRQFAHTDAHWFSAQPWNALQGWLQAFEASDTFARCMHKAPAWKEGDAVTWFPEH</sequence>
<feature type="domain" description="GST N-terminal" evidence="1">
    <location>
        <begin position="2"/>
        <end position="81"/>
    </location>
</feature>
<dbReference type="InterPro" id="IPR036249">
    <property type="entry name" value="Thioredoxin-like_sf"/>
</dbReference>
<dbReference type="CDD" id="cd03060">
    <property type="entry name" value="GST_N_Omega_like"/>
    <property type="match status" value="1"/>
</dbReference>
<dbReference type="SUPFAM" id="SSF47616">
    <property type="entry name" value="GST C-terminal domain-like"/>
    <property type="match status" value="1"/>
</dbReference>
<name>A0ABZ0AXF3_9BURK</name>